<keyword evidence="2" id="KW-0472">Membrane</keyword>
<gene>
    <name evidence="3" type="ORF">XA3_07000</name>
</gene>
<name>A0AAU9CWC2_9LACO</name>
<feature type="compositionally biased region" description="Low complexity" evidence="1">
    <location>
        <begin position="35"/>
        <end position="49"/>
    </location>
</feature>
<feature type="transmembrane region" description="Helical" evidence="2">
    <location>
        <begin position="12"/>
        <end position="31"/>
    </location>
</feature>
<protein>
    <submittedName>
        <fullName evidence="3">Uncharacterized protein</fullName>
    </submittedName>
</protein>
<keyword evidence="2" id="KW-1133">Transmembrane helix</keyword>
<evidence type="ECO:0000256" key="1">
    <source>
        <dbReference type="SAM" id="MobiDB-lite"/>
    </source>
</evidence>
<evidence type="ECO:0000313" key="4">
    <source>
        <dbReference type="Proteomes" id="UP001321861"/>
    </source>
</evidence>
<sequence>MDKSEKQPFYKTWWFWLIIIVLVIGVVIGINQTSKSKSTGKSASSSSSKVVKKPQPVTDKDKAKSVAQTVIFDYLTKEKKQKISKSDVEITSIKNSGPYYVKKSQKARMNGWEIQGKINSKSKGSSIDLLSAVINMPDQDKNQLDYLAIGWDTFINEVKQNTGAK</sequence>
<keyword evidence="2" id="KW-0812">Transmembrane</keyword>
<dbReference type="Proteomes" id="UP001321861">
    <property type="component" value="Chromosome"/>
</dbReference>
<dbReference type="KEGG" id="xap:XA3_07000"/>
<evidence type="ECO:0000256" key="2">
    <source>
        <dbReference type="SAM" id="Phobius"/>
    </source>
</evidence>
<accession>A0AAU9CWC2</accession>
<dbReference type="EMBL" id="AP026802">
    <property type="protein sequence ID" value="BDR58259.1"/>
    <property type="molecule type" value="Genomic_DNA"/>
</dbReference>
<dbReference type="AlphaFoldDB" id="A0AAU9CWC2"/>
<dbReference type="RefSeq" id="WP_317636176.1">
    <property type="nucleotide sequence ID" value="NZ_AP026802.1"/>
</dbReference>
<reference evidence="3 4" key="1">
    <citation type="journal article" date="2023" name="Microbiol. Spectr.">
        <title>Symbiosis of Carpenter Bees with Uncharacterized Lactic Acid Bacteria Showing NAD Auxotrophy.</title>
        <authorList>
            <person name="Kawasaki S."/>
            <person name="Ozawa K."/>
            <person name="Mori T."/>
            <person name="Yamamoto A."/>
            <person name="Ito M."/>
            <person name="Ohkuma M."/>
            <person name="Sakamoto M."/>
            <person name="Matsutani M."/>
        </authorList>
    </citation>
    <scope>NUCLEOTIDE SEQUENCE [LARGE SCALE GENOMIC DNA]</scope>
    <source>
        <strain evidence="3 4">XA3</strain>
    </source>
</reference>
<feature type="region of interest" description="Disordered" evidence="1">
    <location>
        <begin position="35"/>
        <end position="63"/>
    </location>
</feature>
<proteinExistence type="predicted"/>
<keyword evidence="4" id="KW-1185">Reference proteome</keyword>
<organism evidence="3 4">
    <name type="scientific">Xylocopilactobacillus apicola</name>
    <dbReference type="NCBI Taxonomy" id="2932184"/>
    <lineage>
        <taxon>Bacteria</taxon>
        <taxon>Bacillati</taxon>
        <taxon>Bacillota</taxon>
        <taxon>Bacilli</taxon>
        <taxon>Lactobacillales</taxon>
        <taxon>Lactobacillaceae</taxon>
        <taxon>Xylocopilactobacillus</taxon>
    </lineage>
</organism>
<evidence type="ECO:0000313" key="3">
    <source>
        <dbReference type="EMBL" id="BDR58259.1"/>
    </source>
</evidence>